<evidence type="ECO:0000313" key="3">
    <source>
        <dbReference type="EMBL" id="GAQ25723.1"/>
    </source>
</evidence>
<dbReference type="SUPFAM" id="SSF48600">
    <property type="entry name" value="Chorismate mutase II"/>
    <property type="match status" value="1"/>
</dbReference>
<dbReference type="InterPro" id="IPR036263">
    <property type="entry name" value="Chorismate_II_sf"/>
</dbReference>
<dbReference type="PANTHER" id="PTHR38041:SF1">
    <property type="entry name" value="CHORISMATE MUTASE"/>
    <property type="match status" value="1"/>
</dbReference>
<dbReference type="GO" id="GO:0046417">
    <property type="term" value="P:chorismate metabolic process"/>
    <property type="evidence" value="ECO:0007669"/>
    <property type="project" value="InterPro"/>
</dbReference>
<gene>
    <name evidence="3" type="ORF">TSYNT_8260</name>
</gene>
<dbReference type="GO" id="GO:0009697">
    <property type="term" value="P:salicylic acid biosynthetic process"/>
    <property type="evidence" value="ECO:0007669"/>
    <property type="project" value="TreeGrafter"/>
</dbReference>
<feature type="domain" description="Chorismate mutase" evidence="2">
    <location>
        <begin position="1"/>
        <end position="88"/>
    </location>
</feature>
<evidence type="ECO:0000259" key="2">
    <source>
        <dbReference type="PROSITE" id="PS51168"/>
    </source>
</evidence>
<evidence type="ECO:0000313" key="4">
    <source>
        <dbReference type="Proteomes" id="UP000062160"/>
    </source>
</evidence>
<dbReference type="Proteomes" id="UP000062160">
    <property type="component" value="Unassembled WGS sequence"/>
</dbReference>
<dbReference type="PANTHER" id="PTHR38041">
    <property type="entry name" value="CHORISMATE MUTASE"/>
    <property type="match status" value="1"/>
</dbReference>
<dbReference type="Gene3D" id="1.20.59.10">
    <property type="entry name" value="Chorismate mutase"/>
    <property type="match status" value="1"/>
</dbReference>
<dbReference type="AlphaFoldDB" id="A0A0U9HHY1"/>
<dbReference type="SMART" id="SM00830">
    <property type="entry name" value="CM_2"/>
    <property type="match status" value="1"/>
</dbReference>
<dbReference type="NCBIfam" id="TIGR01805">
    <property type="entry name" value="CM_mono_grmpos"/>
    <property type="match status" value="1"/>
</dbReference>
<dbReference type="Pfam" id="PF01817">
    <property type="entry name" value="CM_2"/>
    <property type="match status" value="1"/>
</dbReference>
<dbReference type="EMBL" id="DF977002">
    <property type="protein sequence ID" value="GAQ25723.1"/>
    <property type="molecule type" value="Genomic_DNA"/>
</dbReference>
<reference evidence="3" key="1">
    <citation type="journal article" date="2016" name="Genome Announc.">
        <title>Draft Genome Sequence of the Syntrophic Lactate-Degrading Bacterium Tepidanaerobacter syntrophicus JLT.</title>
        <authorList>
            <person name="Matsuura N."/>
            <person name="Ohashi A."/>
            <person name="Tourlousse D.M."/>
            <person name="Sekiguchi Y."/>
        </authorList>
    </citation>
    <scope>NUCLEOTIDE SEQUENCE [LARGE SCALE GENOMIC DNA]</scope>
    <source>
        <strain evidence="3">JL</strain>
    </source>
</reference>
<sequence>MDTMEKLREQIDRIDKELVALFEERMEVSRQIARYKVKNNLPITDKAREKEVIAKNMLYLKDPTLGQKLEEFFAVIIKLSKAVQEEVKE</sequence>
<organism evidence="3">
    <name type="scientific">Tepidanaerobacter syntrophicus</name>
    <dbReference type="NCBI Taxonomy" id="224999"/>
    <lineage>
        <taxon>Bacteria</taxon>
        <taxon>Bacillati</taxon>
        <taxon>Bacillota</taxon>
        <taxon>Clostridia</taxon>
        <taxon>Thermosediminibacterales</taxon>
        <taxon>Tepidanaerobacteraceae</taxon>
        <taxon>Tepidanaerobacter</taxon>
    </lineage>
</organism>
<dbReference type="InterPro" id="IPR051331">
    <property type="entry name" value="Chorismate_mutase-related"/>
</dbReference>
<name>A0A0U9HHY1_9FIRM</name>
<dbReference type="InterPro" id="IPR011279">
    <property type="entry name" value="Chorismate_mutase_GmP"/>
</dbReference>
<keyword evidence="1" id="KW-0413">Isomerase</keyword>
<protein>
    <submittedName>
        <fullName evidence="3">Chorismate mutase</fullName>
    </submittedName>
</protein>
<dbReference type="InterPro" id="IPR002701">
    <property type="entry name" value="CM_II_prokaryot"/>
</dbReference>
<evidence type="ECO:0000256" key="1">
    <source>
        <dbReference type="ARBA" id="ARBA00023235"/>
    </source>
</evidence>
<dbReference type="PROSITE" id="PS51168">
    <property type="entry name" value="CHORISMATE_MUT_2"/>
    <property type="match status" value="1"/>
</dbReference>
<dbReference type="STRING" id="224999.GCA_001485475_01759"/>
<proteinExistence type="predicted"/>
<dbReference type="InterPro" id="IPR036979">
    <property type="entry name" value="CM_dom_sf"/>
</dbReference>
<keyword evidence="4" id="KW-1185">Reference proteome</keyword>
<accession>A0A0U9HHY1</accession>
<dbReference type="GO" id="GO:0004106">
    <property type="term" value="F:chorismate mutase activity"/>
    <property type="evidence" value="ECO:0007669"/>
    <property type="project" value="InterPro"/>
</dbReference>